<dbReference type="GO" id="GO:0006935">
    <property type="term" value="P:chemotaxis"/>
    <property type="evidence" value="ECO:0007669"/>
    <property type="project" value="InterPro"/>
</dbReference>
<dbReference type="InterPro" id="IPR013655">
    <property type="entry name" value="PAS_fold_3"/>
</dbReference>
<proteinExistence type="predicted"/>
<reference evidence="6 7" key="1">
    <citation type="submission" date="2018-07" db="EMBL/GenBank/DDBJ databases">
        <title>Genomic Encyclopedia of Type Strains, Phase IV (KMG-IV): sequencing the most valuable type-strain genomes for metagenomic binning, comparative biology and taxonomic classification.</title>
        <authorList>
            <person name="Goeker M."/>
        </authorList>
    </citation>
    <scope>NUCLEOTIDE SEQUENCE [LARGE SCALE GENOMIC DNA]</scope>
    <source>
        <strain evidence="6 7">DSM 14324</strain>
    </source>
</reference>
<feature type="domain" description="PAC" evidence="5">
    <location>
        <begin position="204"/>
        <end position="256"/>
    </location>
</feature>
<dbReference type="EMBL" id="QRDJ01000007">
    <property type="protein sequence ID" value="REC94814.1"/>
    <property type="molecule type" value="Genomic_DNA"/>
</dbReference>
<dbReference type="NCBIfam" id="TIGR00229">
    <property type="entry name" value="sensory_box"/>
    <property type="match status" value="2"/>
</dbReference>
<evidence type="ECO:0000259" key="3">
    <source>
        <dbReference type="PROSITE" id="PS50111"/>
    </source>
</evidence>
<dbReference type="PANTHER" id="PTHR24422:SF10">
    <property type="entry name" value="CHEMOTAXIS PROTEIN METHYLTRANSFERASE 2"/>
    <property type="match status" value="1"/>
</dbReference>
<dbReference type="SUPFAM" id="SSF58104">
    <property type="entry name" value="Methyl-accepting chemotaxis protein (MCP) signaling domain"/>
    <property type="match status" value="1"/>
</dbReference>
<dbReference type="Gene3D" id="1.10.287.950">
    <property type="entry name" value="Methyl-accepting chemotaxis protein"/>
    <property type="match status" value="1"/>
</dbReference>
<evidence type="ECO:0000259" key="4">
    <source>
        <dbReference type="PROSITE" id="PS50112"/>
    </source>
</evidence>
<dbReference type="PROSITE" id="PS50111">
    <property type="entry name" value="CHEMOTAXIS_TRANSDUC_2"/>
    <property type="match status" value="1"/>
</dbReference>
<feature type="domain" description="Methyl-accepting transducer" evidence="3">
    <location>
        <begin position="242"/>
        <end position="426"/>
    </location>
</feature>
<dbReference type="SMART" id="SM00091">
    <property type="entry name" value="PAS"/>
    <property type="match status" value="2"/>
</dbReference>
<dbReference type="Pfam" id="PF08447">
    <property type="entry name" value="PAS_3"/>
    <property type="match status" value="2"/>
</dbReference>
<name>A0A3D9DWY3_9GAMM</name>
<feature type="domain" description="PAS" evidence="4">
    <location>
        <begin position="23"/>
        <end position="53"/>
    </location>
</feature>
<dbReference type="InterPro" id="IPR000700">
    <property type="entry name" value="PAS-assoc_C"/>
</dbReference>
<evidence type="ECO:0000313" key="6">
    <source>
        <dbReference type="EMBL" id="REC94814.1"/>
    </source>
</evidence>
<protein>
    <submittedName>
        <fullName evidence="6">Methyl-accepting chemotaxis sensory transducer with Pas/Pac sensor</fullName>
    </submittedName>
</protein>
<dbReference type="InterPro" id="IPR000014">
    <property type="entry name" value="PAS"/>
</dbReference>
<dbReference type="GO" id="GO:0007165">
    <property type="term" value="P:signal transduction"/>
    <property type="evidence" value="ECO:0007669"/>
    <property type="project" value="UniProtKB-KW"/>
</dbReference>
<evidence type="ECO:0000256" key="1">
    <source>
        <dbReference type="ARBA" id="ARBA00023224"/>
    </source>
</evidence>
<dbReference type="GO" id="GO:0016020">
    <property type="term" value="C:membrane"/>
    <property type="evidence" value="ECO:0007669"/>
    <property type="project" value="InterPro"/>
</dbReference>
<dbReference type="PRINTS" id="PR00260">
    <property type="entry name" value="CHEMTRNSDUCR"/>
</dbReference>
<dbReference type="Gene3D" id="3.30.450.20">
    <property type="entry name" value="PAS domain"/>
    <property type="match status" value="2"/>
</dbReference>
<dbReference type="SMART" id="SM00283">
    <property type="entry name" value="MA"/>
    <property type="match status" value="1"/>
</dbReference>
<evidence type="ECO:0000313" key="7">
    <source>
        <dbReference type="Proteomes" id="UP000256334"/>
    </source>
</evidence>
<dbReference type="AlphaFoldDB" id="A0A3D9DWY3"/>
<dbReference type="SUPFAM" id="SSF55785">
    <property type="entry name" value="PYP-like sensor domain (PAS domain)"/>
    <property type="match status" value="2"/>
</dbReference>
<dbReference type="InterPro" id="IPR035965">
    <property type="entry name" value="PAS-like_dom_sf"/>
</dbReference>
<dbReference type="SMART" id="SM00086">
    <property type="entry name" value="PAC"/>
    <property type="match status" value="2"/>
</dbReference>
<dbReference type="PANTHER" id="PTHR24422">
    <property type="entry name" value="CHEMOTAXIS PROTEIN METHYLTRANSFERASE"/>
    <property type="match status" value="1"/>
</dbReference>
<dbReference type="InterPro" id="IPR001610">
    <property type="entry name" value="PAC"/>
</dbReference>
<evidence type="ECO:0000259" key="5">
    <source>
        <dbReference type="PROSITE" id="PS50113"/>
    </source>
</evidence>
<dbReference type="GO" id="GO:0004888">
    <property type="term" value="F:transmembrane signaling receptor activity"/>
    <property type="evidence" value="ECO:0007669"/>
    <property type="project" value="InterPro"/>
</dbReference>
<dbReference type="InterPro" id="IPR004090">
    <property type="entry name" value="Chemotax_Me-accpt_rcpt"/>
</dbReference>
<dbReference type="RefSeq" id="WP_281271610.1">
    <property type="nucleotide sequence ID" value="NZ_QRDJ01000007.1"/>
</dbReference>
<keyword evidence="7" id="KW-1185">Reference proteome</keyword>
<gene>
    <name evidence="6" type="ORF">C8D72_1643</name>
</gene>
<accession>A0A3D9DWY3</accession>
<dbReference type="PROSITE" id="PS50112">
    <property type="entry name" value="PAS"/>
    <property type="match status" value="1"/>
</dbReference>
<comment type="caution">
    <text evidence="6">The sequence shown here is derived from an EMBL/GenBank/DDBJ whole genome shotgun (WGS) entry which is preliminary data.</text>
</comment>
<dbReference type="InterPro" id="IPR004089">
    <property type="entry name" value="MCPsignal_dom"/>
</dbReference>
<dbReference type="Proteomes" id="UP000256334">
    <property type="component" value="Unassembled WGS sequence"/>
</dbReference>
<evidence type="ECO:0000256" key="2">
    <source>
        <dbReference type="PROSITE-ProRule" id="PRU00284"/>
    </source>
</evidence>
<feature type="domain" description="PAC" evidence="5">
    <location>
        <begin position="77"/>
        <end position="134"/>
    </location>
</feature>
<dbReference type="InterPro" id="IPR050903">
    <property type="entry name" value="Bact_Chemotaxis_MeTrfase"/>
</dbReference>
<organism evidence="6 7">
    <name type="scientific">Kushneria indalinina DSM 14324</name>
    <dbReference type="NCBI Taxonomy" id="1122140"/>
    <lineage>
        <taxon>Bacteria</taxon>
        <taxon>Pseudomonadati</taxon>
        <taxon>Pseudomonadota</taxon>
        <taxon>Gammaproteobacteria</taxon>
        <taxon>Oceanospirillales</taxon>
        <taxon>Halomonadaceae</taxon>
        <taxon>Kushneria</taxon>
    </lineage>
</organism>
<sequence length="458" mass="50967">MFGTRTPRQREPLIDAIHRAMAVIEFDPQGTILCANSAFFEATGYSAETLVGQHHSVLCTPEHVADEAYATFWARLRDGEFINGRCKRLDHEGQPLWLEATYNPIRDRRGRVVRVIKIATDITPQIREEQEMNSRLKAIDRSMAVIEFTPDGHILTANQNFLNTVGYTLEEIEGAHHRIFCCKTLAASPEYRAFWAQLNAGEFMSGQFKRFDKHRRTLWLEATYNPIFDDDGQLYKVIKFASNITERVDRETESLRLACRISADTENTAGDGSRIIDETVREIRSIADRVEATSRLLNDLTQQAAGITAIVETIRSIASQTNMLSLNAAIEAARAGEHGRGFSVVAHEVRQLARRTAEATSDISGTIDTLQQLSRNANTSMHTCRESVDKGVDMAGNAGEAIVRISACTNDMIMAVRSMASTVDMNDESGAVRQLPDCKSLAASPQWEDRDTPASVAL</sequence>
<keyword evidence="1 2" id="KW-0807">Transducer</keyword>
<dbReference type="Pfam" id="PF00015">
    <property type="entry name" value="MCPsignal"/>
    <property type="match status" value="1"/>
</dbReference>
<dbReference type="PROSITE" id="PS50113">
    <property type="entry name" value="PAC"/>
    <property type="match status" value="2"/>
</dbReference>
<dbReference type="CDD" id="cd00130">
    <property type="entry name" value="PAS"/>
    <property type="match status" value="2"/>
</dbReference>